<dbReference type="GO" id="GO:0006878">
    <property type="term" value="P:intracellular copper ion homeostasis"/>
    <property type="evidence" value="ECO:0007669"/>
    <property type="project" value="InterPro"/>
</dbReference>
<dbReference type="HOGENOM" id="CLU_042913_1_0_10"/>
<accession>D0MIF7</accession>
<evidence type="ECO:0000313" key="2">
    <source>
        <dbReference type="EMBL" id="ACY48265.1"/>
    </source>
</evidence>
<dbReference type="Proteomes" id="UP000002221">
    <property type="component" value="Chromosome"/>
</dbReference>
<feature type="chain" id="PRO_5003012186" evidence="1">
    <location>
        <begin position="25"/>
        <end position="247"/>
    </location>
</feature>
<gene>
    <name evidence="2" type="ordered locus">Rmar_1376</name>
</gene>
<dbReference type="Pfam" id="PF05275">
    <property type="entry name" value="CopB"/>
    <property type="match status" value="1"/>
</dbReference>
<dbReference type="GO" id="GO:0009279">
    <property type="term" value="C:cell outer membrane"/>
    <property type="evidence" value="ECO:0007669"/>
    <property type="project" value="InterPro"/>
</dbReference>
<dbReference type="eggNOG" id="COG3667">
    <property type="taxonomic scope" value="Bacteria"/>
</dbReference>
<dbReference type="KEGG" id="rmr:Rmar_1376"/>
<proteinExistence type="predicted"/>
<keyword evidence="1" id="KW-0732">Signal</keyword>
<feature type="signal peptide" evidence="1">
    <location>
        <begin position="1"/>
        <end position="24"/>
    </location>
</feature>
<dbReference type="RefSeq" id="WP_012843876.1">
    <property type="nucleotide sequence ID" value="NC_013501.1"/>
</dbReference>
<organism evidence="2 3">
    <name type="scientific">Rhodothermus marinus (strain ATCC 43812 / DSM 4252 / R-10)</name>
    <name type="common">Rhodothermus obamensis</name>
    <dbReference type="NCBI Taxonomy" id="518766"/>
    <lineage>
        <taxon>Bacteria</taxon>
        <taxon>Pseudomonadati</taxon>
        <taxon>Rhodothermota</taxon>
        <taxon>Rhodothermia</taxon>
        <taxon>Rhodothermales</taxon>
        <taxon>Rhodothermaceae</taxon>
        <taxon>Rhodothermus</taxon>
    </lineage>
</organism>
<keyword evidence="3" id="KW-1185">Reference proteome</keyword>
<dbReference type="EMBL" id="CP001807">
    <property type="protein sequence ID" value="ACY48265.1"/>
    <property type="molecule type" value="Genomic_DNA"/>
</dbReference>
<dbReference type="AlphaFoldDB" id="D0MIF7"/>
<protein>
    <submittedName>
        <fullName evidence="2">Copper resistance B</fullName>
    </submittedName>
</protein>
<evidence type="ECO:0000313" key="3">
    <source>
        <dbReference type="Proteomes" id="UP000002221"/>
    </source>
</evidence>
<dbReference type="InterPro" id="IPR007939">
    <property type="entry name" value="Cu-R_B_prcur"/>
</dbReference>
<sequence length="247" mass="27874">MKRWIKLLLLIAVAVGLPARQVRAQAKPLIRFMNEHTLAFVLFDLLETTPALDGRPLEWDMDAWVGKMYNRLWIRSEGELLTAQRGGEAEFQALYSRVVAPFWDLQFGARLDVAYGDETRTRAHLALGLEGLAPYWFELEPTLFVSQDGAVSASLVASYDLFVTQRLILQPRLEALAAVQEVPDWGVGRGLNRVDFGLRLRFELVREFAPYIGFNWSRLYGGAADLARAEGEATRTSGIVAGVRLWY</sequence>
<dbReference type="STRING" id="518766.Rmar_1376"/>
<reference evidence="2 3" key="1">
    <citation type="journal article" date="2009" name="Stand. Genomic Sci.">
        <title>Complete genome sequence of Rhodothermus marinus type strain (R-10).</title>
        <authorList>
            <person name="Nolan M."/>
            <person name="Tindall B.J."/>
            <person name="Pomrenke H."/>
            <person name="Lapidus A."/>
            <person name="Copeland A."/>
            <person name="Glavina Del Rio T."/>
            <person name="Lucas S."/>
            <person name="Chen F."/>
            <person name="Tice H."/>
            <person name="Cheng J.F."/>
            <person name="Saunders E."/>
            <person name="Han C."/>
            <person name="Bruce D."/>
            <person name="Goodwin L."/>
            <person name="Chain P."/>
            <person name="Pitluck S."/>
            <person name="Ovchinikova G."/>
            <person name="Pati A."/>
            <person name="Ivanova N."/>
            <person name="Mavromatis K."/>
            <person name="Chen A."/>
            <person name="Palaniappan K."/>
            <person name="Land M."/>
            <person name="Hauser L."/>
            <person name="Chang Y.J."/>
            <person name="Jeffries C.D."/>
            <person name="Brettin T."/>
            <person name="Goker M."/>
            <person name="Bristow J."/>
            <person name="Eisen J.A."/>
            <person name="Markowitz V."/>
            <person name="Hugenholtz P."/>
            <person name="Kyrpides N.C."/>
            <person name="Klenk H.P."/>
            <person name="Detter J.C."/>
        </authorList>
    </citation>
    <scope>NUCLEOTIDE SEQUENCE [LARGE SCALE GENOMIC DNA]</scope>
    <source>
        <strain evidence="3">ATCC 43812 / DSM 4252 / R-10</strain>
    </source>
</reference>
<dbReference type="GO" id="GO:0005507">
    <property type="term" value="F:copper ion binding"/>
    <property type="evidence" value="ECO:0007669"/>
    <property type="project" value="InterPro"/>
</dbReference>
<name>D0MIF7_RHOM4</name>
<evidence type="ECO:0000256" key="1">
    <source>
        <dbReference type="SAM" id="SignalP"/>
    </source>
</evidence>